<dbReference type="Gene3D" id="3.20.20.100">
    <property type="entry name" value="NADP-dependent oxidoreductase domain"/>
    <property type="match status" value="1"/>
</dbReference>
<keyword evidence="3" id="KW-1185">Reference proteome</keyword>
<accession>A0A5B2TDV9</accession>
<name>A0A5B2TDV9_9PROT</name>
<evidence type="ECO:0000313" key="2">
    <source>
        <dbReference type="EMBL" id="KAA2211980.1"/>
    </source>
</evidence>
<dbReference type="Pfam" id="PF00248">
    <property type="entry name" value="Aldo_ket_red"/>
    <property type="match status" value="1"/>
</dbReference>
<dbReference type="RefSeq" id="WP_149813560.1">
    <property type="nucleotide sequence ID" value="NZ_VUKA01000013.1"/>
</dbReference>
<organism evidence="2 3">
    <name type="scientific">Teichococcus oryzae</name>
    <dbReference type="NCBI Taxonomy" id="1608942"/>
    <lineage>
        <taxon>Bacteria</taxon>
        <taxon>Pseudomonadati</taxon>
        <taxon>Pseudomonadota</taxon>
        <taxon>Alphaproteobacteria</taxon>
        <taxon>Acetobacterales</taxon>
        <taxon>Roseomonadaceae</taxon>
        <taxon>Roseomonas</taxon>
    </lineage>
</organism>
<dbReference type="EMBL" id="VUKA01000013">
    <property type="protein sequence ID" value="KAA2211980.1"/>
    <property type="molecule type" value="Genomic_DNA"/>
</dbReference>
<proteinExistence type="predicted"/>
<dbReference type="InterPro" id="IPR036812">
    <property type="entry name" value="NAD(P)_OxRdtase_dom_sf"/>
</dbReference>
<gene>
    <name evidence="2" type="ORF">F0Q34_17600</name>
</gene>
<dbReference type="InterPro" id="IPR053135">
    <property type="entry name" value="AKR2_Oxidoreductase"/>
</dbReference>
<protein>
    <submittedName>
        <fullName evidence="2">Aldo/keto reductase</fullName>
    </submittedName>
</protein>
<dbReference type="AlphaFoldDB" id="A0A5B2TDV9"/>
<reference evidence="2 3" key="1">
    <citation type="journal article" date="2015" name="Int. J. Syst. Evol. Microbiol.">
        <title>Roseomonas oryzae sp. nov., isolated from paddy rhizosphere soil.</title>
        <authorList>
            <person name="Ramaprasad E.V."/>
            <person name="Sasikala Ch."/>
            <person name="Ramana Ch.V."/>
        </authorList>
    </citation>
    <scope>NUCLEOTIDE SEQUENCE [LARGE SCALE GENOMIC DNA]</scope>
    <source>
        <strain evidence="2 3">KCTC 42542</strain>
    </source>
</reference>
<dbReference type="InterPro" id="IPR023210">
    <property type="entry name" value="NADP_OxRdtase_dom"/>
</dbReference>
<dbReference type="PANTHER" id="PTHR43312">
    <property type="entry name" value="D-THREO-ALDOSE 1-DEHYDROGENASE"/>
    <property type="match status" value="1"/>
</dbReference>
<dbReference type="PANTHER" id="PTHR43312:SF1">
    <property type="entry name" value="NADP-DEPENDENT OXIDOREDUCTASE DOMAIN-CONTAINING PROTEIN"/>
    <property type="match status" value="1"/>
</dbReference>
<sequence length="293" mass="30525">MTISSTALPSVALGSRSGLRVSAIGLGCSRLGSTLSGCTGPVAERLLRHALDSGVTLLDTANIYGQGESERLIGRALQGRRDGVTLATKAGQRFTAAQKVAALAKAPLRMLAQQIPAVRDAIANRRAGALPRDVSPTHLQSSVEASLRRLRTDRIDLFLLHSPDAEAIRRGEAFAMLDGLVRAGKLRAWGISVDDAAAAEAALAVPSVAALQIPLELAETMRPALATAAARGIGFMMREIFNGVTTRPDGRAGAIQAALGFPQAVALVGTTSPAHLDEALAHLRNARLPETTA</sequence>
<feature type="domain" description="NADP-dependent oxidoreductase" evidence="1">
    <location>
        <begin position="24"/>
        <end position="241"/>
    </location>
</feature>
<dbReference type="OrthoDB" id="9773828at2"/>
<comment type="caution">
    <text evidence="2">The sequence shown here is derived from an EMBL/GenBank/DDBJ whole genome shotgun (WGS) entry which is preliminary data.</text>
</comment>
<evidence type="ECO:0000313" key="3">
    <source>
        <dbReference type="Proteomes" id="UP000322110"/>
    </source>
</evidence>
<evidence type="ECO:0000259" key="1">
    <source>
        <dbReference type="Pfam" id="PF00248"/>
    </source>
</evidence>
<dbReference type="Proteomes" id="UP000322110">
    <property type="component" value="Unassembled WGS sequence"/>
</dbReference>
<dbReference type="SUPFAM" id="SSF51430">
    <property type="entry name" value="NAD(P)-linked oxidoreductase"/>
    <property type="match status" value="1"/>
</dbReference>